<dbReference type="Proteomes" id="UP000335415">
    <property type="component" value="Unassembled WGS sequence"/>
</dbReference>
<reference evidence="2 3" key="1">
    <citation type="submission" date="2019-09" db="EMBL/GenBank/DDBJ databases">
        <authorList>
            <person name="Li Y."/>
        </authorList>
    </citation>
    <scope>NUCLEOTIDE SEQUENCE [LARGE SCALE GENOMIC DNA]</scope>
    <source>
        <strain evidence="2 3">L3-3HA</strain>
    </source>
</reference>
<comment type="caution">
    <text evidence="2">The sequence shown here is derived from an EMBL/GenBank/DDBJ whole genome shotgun (WGS) entry which is preliminary data.</text>
</comment>
<evidence type="ECO:0000313" key="2">
    <source>
        <dbReference type="EMBL" id="KAA9000777.1"/>
    </source>
</evidence>
<dbReference type="AlphaFoldDB" id="A0A5J5G259"/>
<accession>A0A5J5G259</accession>
<proteinExistence type="predicted"/>
<dbReference type="EMBL" id="VYKJ01000004">
    <property type="protein sequence ID" value="KAA9000777.1"/>
    <property type="molecule type" value="Genomic_DNA"/>
</dbReference>
<organism evidence="2 3">
    <name type="scientific">Affinibrenneria salicis</name>
    <dbReference type="NCBI Taxonomy" id="2590031"/>
    <lineage>
        <taxon>Bacteria</taxon>
        <taxon>Pseudomonadati</taxon>
        <taxon>Pseudomonadota</taxon>
        <taxon>Gammaproteobacteria</taxon>
        <taxon>Enterobacterales</taxon>
        <taxon>Pectobacteriaceae</taxon>
        <taxon>Affinibrenneria</taxon>
    </lineage>
</organism>
<name>A0A5J5G259_9GAMM</name>
<dbReference type="InterPro" id="IPR053892">
    <property type="entry name" value="MoaF-like"/>
</dbReference>
<dbReference type="Pfam" id="PF22036">
    <property type="entry name" value="MoaF_like"/>
    <property type="match status" value="1"/>
</dbReference>
<evidence type="ECO:0000313" key="3">
    <source>
        <dbReference type="Proteomes" id="UP000335415"/>
    </source>
</evidence>
<gene>
    <name evidence="2" type="ORF">FJU30_10915</name>
</gene>
<protein>
    <recommendedName>
        <fullName evidence="1">MoaF-like domain-containing protein</fullName>
    </recommendedName>
</protein>
<sequence length="88" mass="10189">MNNGLEVVNHYLDDGKTIAIEFLSGDLKGERMQTIFTWKPLSDGYFLISWQEDDNSTVVHCDNFEKKKSYAYYTTMKGDFYVMEGNIA</sequence>
<dbReference type="OrthoDB" id="8780074at2"/>
<evidence type="ECO:0000259" key="1">
    <source>
        <dbReference type="Pfam" id="PF22036"/>
    </source>
</evidence>
<feature type="domain" description="MoaF-like" evidence="1">
    <location>
        <begin position="3"/>
        <end position="87"/>
    </location>
</feature>
<keyword evidence="3" id="KW-1185">Reference proteome</keyword>